<keyword evidence="3" id="KW-0663">Pyridoxal phosphate</keyword>
<proteinExistence type="inferred from homology"/>
<evidence type="ECO:0000259" key="5">
    <source>
        <dbReference type="Pfam" id="PF00291"/>
    </source>
</evidence>
<feature type="region of interest" description="Disordered" evidence="4">
    <location>
        <begin position="1"/>
        <end position="23"/>
    </location>
</feature>
<evidence type="ECO:0000256" key="2">
    <source>
        <dbReference type="ARBA" id="ARBA00008639"/>
    </source>
</evidence>
<sequence>MTVPAEPRASTARGGRTLAPAALPTPLTPVADPLLAAAGVELRLKRDDLAHPTVPGNKWRKLAPNLERAVAEGCRGLLTYGGAYSTHLRATAAAARALGLASVGVVRGEELAAAPRNWSLRAAEAAGMVLEFVPRAAYRALASGAGEDRPGYLVLPEGGSNALAVRGAAEIAAELPDLGGRDLVCCPVGTGGTLAGIAAGLPPGARALGVAVLKGAGGYLEGEVAALHRAAYGREFGNWQIHHGHHCGGYGRVPAGLEEFAAAFERRHGVPVERRYVAKTLQAVYDLAAAGQLPPGTRATVVVTGVPDPVGPG</sequence>
<name>A0ABT1J171_9ACTN</name>
<dbReference type="PANTHER" id="PTHR43780">
    <property type="entry name" value="1-AMINOCYCLOPROPANE-1-CARBOXYLATE DEAMINASE-RELATED"/>
    <property type="match status" value="1"/>
</dbReference>
<dbReference type="InterPro" id="IPR001926">
    <property type="entry name" value="TrpB-like_PALP"/>
</dbReference>
<dbReference type="RefSeq" id="WP_253798517.1">
    <property type="nucleotide sequence ID" value="NZ_BAAAUB010000014.1"/>
</dbReference>
<protein>
    <submittedName>
        <fullName evidence="6">1-aminocyclopropane-1-carboxylate deaminase/D-cysteine desulfhydrase-like pyridoxal-dependent ACC family enzyme</fullName>
    </submittedName>
</protein>
<dbReference type="InterPro" id="IPR036052">
    <property type="entry name" value="TrpB-like_PALP_sf"/>
</dbReference>
<dbReference type="Proteomes" id="UP001206483">
    <property type="component" value="Unassembled WGS sequence"/>
</dbReference>
<accession>A0ABT1J171</accession>
<dbReference type="Pfam" id="PF00291">
    <property type="entry name" value="PALP"/>
    <property type="match status" value="1"/>
</dbReference>
<comment type="cofactor">
    <cofactor evidence="1">
        <name>pyridoxal 5'-phosphate</name>
        <dbReference type="ChEBI" id="CHEBI:597326"/>
    </cofactor>
</comment>
<dbReference type="InterPro" id="IPR027278">
    <property type="entry name" value="ACCD_DCysDesulf"/>
</dbReference>
<reference evidence="6 7" key="1">
    <citation type="submission" date="2022-06" db="EMBL/GenBank/DDBJ databases">
        <title>Sequencing the genomes of 1000 actinobacteria strains.</title>
        <authorList>
            <person name="Klenk H.-P."/>
        </authorList>
    </citation>
    <scope>NUCLEOTIDE SEQUENCE [LARGE SCALE GENOMIC DNA]</scope>
    <source>
        <strain evidence="6 7">DSM 41656</strain>
    </source>
</reference>
<organism evidence="6 7">
    <name type="scientific">Kitasatospora paracochleata</name>
    <dbReference type="NCBI Taxonomy" id="58354"/>
    <lineage>
        <taxon>Bacteria</taxon>
        <taxon>Bacillati</taxon>
        <taxon>Actinomycetota</taxon>
        <taxon>Actinomycetes</taxon>
        <taxon>Kitasatosporales</taxon>
        <taxon>Streptomycetaceae</taxon>
        <taxon>Kitasatospora</taxon>
    </lineage>
</organism>
<evidence type="ECO:0000256" key="1">
    <source>
        <dbReference type="ARBA" id="ARBA00001933"/>
    </source>
</evidence>
<dbReference type="SUPFAM" id="SSF53686">
    <property type="entry name" value="Tryptophan synthase beta subunit-like PLP-dependent enzymes"/>
    <property type="match status" value="1"/>
</dbReference>
<dbReference type="PIRSF" id="PIRSF006278">
    <property type="entry name" value="ACCD_DCysDesulf"/>
    <property type="match status" value="1"/>
</dbReference>
<dbReference type="PANTHER" id="PTHR43780:SF2">
    <property type="entry name" value="1-AMINOCYCLOPROPANE-1-CARBOXYLATE DEAMINASE-RELATED"/>
    <property type="match status" value="1"/>
</dbReference>
<gene>
    <name evidence="6" type="ORF">FHR36_003644</name>
</gene>
<evidence type="ECO:0000256" key="3">
    <source>
        <dbReference type="ARBA" id="ARBA00022898"/>
    </source>
</evidence>
<comment type="similarity">
    <text evidence="2">Belongs to the ACC deaminase/D-cysteine desulfhydrase family.</text>
</comment>
<evidence type="ECO:0000256" key="4">
    <source>
        <dbReference type="SAM" id="MobiDB-lite"/>
    </source>
</evidence>
<feature type="domain" description="Tryptophan synthase beta chain-like PALP" evidence="5">
    <location>
        <begin position="22"/>
        <end position="305"/>
    </location>
</feature>
<keyword evidence="7" id="KW-1185">Reference proteome</keyword>
<comment type="caution">
    <text evidence="6">The sequence shown here is derived from an EMBL/GenBank/DDBJ whole genome shotgun (WGS) entry which is preliminary data.</text>
</comment>
<dbReference type="EMBL" id="JAMZDX010000003">
    <property type="protein sequence ID" value="MCP2310511.1"/>
    <property type="molecule type" value="Genomic_DNA"/>
</dbReference>
<evidence type="ECO:0000313" key="6">
    <source>
        <dbReference type="EMBL" id="MCP2310511.1"/>
    </source>
</evidence>
<evidence type="ECO:0000313" key="7">
    <source>
        <dbReference type="Proteomes" id="UP001206483"/>
    </source>
</evidence>
<dbReference type="Gene3D" id="3.40.50.1100">
    <property type="match status" value="2"/>
</dbReference>